<keyword evidence="10 22" id="KW-0812">Transmembrane</keyword>
<evidence type="ECO:0000256" key="6">
    <source>
        <dbReference type="ARBA" id="ARBA00008937"/>
    </source>
</evidence>
<comment type="subcellular location">
    <subcellularLocation>
        <location evidence="1">Cell junction</location>
        <location evidence="1">Tight junction</location>
    </subcellularLocation>
    <subcellularLocation>
        <location evidence="4">Cell membrane</location>
        <topology evidence="4">Multi-pass membrane protein</topology>
    </subcellularLocation>
    <subcellularLocation>
        <location evidence="3">Mitochondrion outer membrane</location>
        <topology evidence="3">Single-pass membrane protein</topology>
    </subcellularLocation>
    <subcellularLocation>
        <location evidence="2">Peroxisome membrane</location>
        <topology evidence="2">Single-pass membrane protein</topology>
    </subcellularLocation>
</comment>
<feature type="region of interest" description="Disordered" evidence="21">
    <location>
        <begin position="426"/>
        <end position="458"/>
    </location>
</feature>
<feature type="region of interest" description="Disordered" evidence="21">
    <location>
        <begin position="139"/>
        <end position="197"/>
    </location>
</feature>
<proteinExistence type="inferred from homology"/>
<evidence type="ECO:0000256" key="2">
    <source>
        <dbReference type="ARBA" id="ARBA00004549"/>
    </source>
</evidence>
<comment type="function">
    <text evidence="18">Involved in the fragmentation of the mitochondrial network and its perinuclear clustering. Plays a minor role in the recruitment and association of the fission mediator dynamin-related protein 1 (DNM1L) to the mitochondrial surface and mitochondrial fission. May not be essential for the assembly of functional fission complexes and the subsequent membrane scission event. Also mediates peroxisomal fission. May act when the products of fission are directed toward mitochondrial homeostasis, mitophagy, or apoptosis. Can induce cytochrome c release from the mitochondrion to the cytosol, ultimately leading to apoptosis.</text>
</comment>
<evidence type="ECO:0000256" key="19">
    <source>
        <dbReference type="ARBA" id="ARBA00064597"/>
    </source>
</evidence>
<keyword evidence="14 22" id="KW-1133">Transmembrane helix</keyword>
<comment type="similarity">
    <text evidence="5">Belongs to the claudin family.</text>
</comment>
<keyword evidence="8" id="KW-0796">Tight junction</keyword>
<dbReference type="InterPro" id="IPR033745">
    <property type="entry name" value="Fis1_cytosol"/>
</dbReference>
<gene>
    <name evidence="23" type="primary">CLDN15</name>
</gene>
<feature type="transmembrane region" description="Helical" evidence="22">
    <location>
        <begin position="279"/>
        <end position="301"/>
    </location>
</feature>
<evidence type="ECO:0000256" key="3">
    <source>
        <dbReference type="ARBA" id="ARBA00004572"/>
    </source>
</evidence>
<evidence type="ECO:0000256" key="4">
    <source>
        <dbReference type="ARBA" id="ARBA00004651"/>
    </source>
</evidence>
<dbReference type="Gene3D" id="1.25.40.10">
    <property type="entry name" value="Tetratricopeptide repeat domain"/>
    <property type="match status" value="1"/>
</dbReference>
<keyword evidence="16 22" id="KW-0472">Membrane</keyword>
<dbReference type="GO" id="GO:0006915">
    <property type="term" value="P:apoptotic process"/>
    <property type="evidence" value="ECO:0007669"/>
    <property type="project" value="UniProtKB-KW"/>
</dbReference>
<keyword evidence="15" id="KW-0496">Mitochondrion</keyword>
<keyword evidence="11" id="KW-0053">Apoptosis</keyword>
<dbReference type="GO" id="GO:0005741">
    <property type="term" value="C:mitochondrial outer membrane"/>
    <property type="evidence" value="ECO:0007669"/>
    <property type="project" value="UniProtKB-SubCell"/>
</dbReference>
<evidence type="ECO:0000256" key="21">
    <source>
        <dbReference type="SAM" id="MobiDB-lite"/>
    </source>
</evidence>
<dbReference type="InterPro" id="IPR028058">
    <property type="entry name" value="Fis1_TPR_N"/>
</dbReference>
<dbReference type="Pfam" id="PF00822">
    <property type="entry name" value="PMP22_Claudin"/>
    <property type="match status" value="1"/>
</dbReference>
<comment type="similarity">
    <text evidence="6">Belongs to the FIS1 family.</text>
</comment>
<evidence type="ECO:0000256" key="7">
    <source>
        <dbReference type="ARBA" id="ARBA00014314"/>
    </source>
</evidence>
<dbReference type="PANTHER" id="PTHR12002">
    <property type="entry name" value="CLAUDIN"/>
    <property type="match status" value="1"/>
</dbReference>
<dbReference type="AlphaFoldDB" id="A0A8C2RIW7"/>
<dbReference type="SUPFAM" id="SSF48452">
    <property type="entry name" value="TPR-like"/>
    <property type="match status" value="1"/>
</dbReference>
<evidence type="ECO:0000256" key="1">
    <source>
        <dbReference type="ARBA" id="ARBA00004435"/>
    </source>
</evidence>
<sequence length="458" mass="49621">MKTLRVQGAWVPGDEAGEKFERKFKSEKAAGSVSKSTQFEYAWCLVRSKYNDDIRKGLALLEELLPKGSKEEQRDYVFYLAVGNYRLKEYEKALKYVRGLLQTEPQNNQAKELERLIDKAMKKAAVRAWLIPLTDLRGSKETGEEGRRQTGDGPGSRKRPRLQPASLSFPSLPEPPSLAKAPSGSPGAQPLPLSGAPGSPRGLWPTMPVAMEIFGFFLTAVGLLMLGVTLAHSSWRVSTVHGNVITTNTIFENLWYSCATDSMGVHNCWEFPSMLALSGYIQACRALMITAILLGFLGLFLGMVGLRCTNIGGLELSRKTKLAATAGALHILAGICGMVAVSWYAFNITRDFFDPLYAGTKYELGPALYLGWSACLLAILGGICLFSNCCCSRDRDPAAGVQLPYKAPVITAASLAARLPAAASDEEGDSSFGKSFVANNRPPENSSLASEAGPLLTF</sequence>
<evidence type="ECO:0000256" key="14">
    <source>
        <dbReference type="ARBA" id="ARBA00022989"/>
    </source>
</evidence>
<evidence type="ECO:0000256" key="18">
    <source>
        <dbReference type="ARBA" id="ARBA00054909"/>
    </source>
</evidence>
<dbReference type="InterPro" id="IPR004031">
    <property type="entry name" value="PMP22/EMP/MP20/Claudin"/>
</dbReference>
<dbReference type="CDD" id="cd12212">
    <property type="entry name" value="Fis1"/>
    <property type="match status" value="1"/>
</dbReference>
<dbReference type="GO" id="GO:0005198">
    <property type="term" value="F:structural molecule activity"/>
    <property type="evidence" value="ECO:0007669"/>
    <property type="project" value="InterPro"/>
</dbReference>
<evidence type="ECO:0000256" key="20">
    <source>
        <dbReference type="ARBA" id="ARBA00078586"/>
    </source>
</evidence>
<evidence type="ECO:0000256" key="17">
    <source>
        <dbReference type="ARBA" id="ARBA00023140"/>
    </source>
</evidence>
<evidence type="ECO:0000256" key="12">
    <source>
        <dbReference type="ARBA" id="ARBA00022787"/>
    </source>
</evidence>
<protein>
    <recommendedName>
        <fullName evidence="7">Mitochondrial fission 1 protein</fullName>
    </recommendedName>
    <alternativeName>
        <fullName evidence="20">FIS1 homolog</fullName>
    </alternativeName>
</protein>
<evidence type="ECO:0000256" key="13">
    <source>
        <dbReference type="ARBA" id="ARBA00022949"/>
    </source>
</evidence>
<evidence type="ECO:0000256" key="22">
    <source>
        <dbReference type="SAM" id="Phobius"/>
    </source>
</evidence>
<evidence type="ECO:0000256" key="10">
    <source>
        <dbReference type="ARBA" id="ARBA00022692"/>
    </source>
</evidence>
<dbReference type="Pfam" id="PF14853">
    <property type="entry name" value="Fis1_TPR_C"/>
    <property type="match status" value="1"/>
</dbReference>
<feature type="transmembrane region" description="Helical" evidence="22">
    <location>
        <begin position="322"/>
        <end position="346"/>
    </location>
</feature>
<evidence type="ECO:0000313" key="23">
    <source>
        <dbReference type="Ensembl" id="ENSCHIP00010029456.1"/>
    </source>
</evidence>
<feature type="compositionally biased region" description="Basic and acidic residues" evidence="21">
    <location>
        <begin position="139"/>
        <end position="150"/>
    </location>
</feature>
<accession>A0A8C2RIW7</accession>
<organism evidence="23">
    <name type="scientific">Capra hircus</name>
    <name type="common">Goat</name>
    <dbReference type="NCBI Taxonomy" id="9925"/>
    <lineage>
        <taxon>Eukaryota</taxon>
        <taxon>Metazoa</taxon>
        <taxon>Chordata</taxon>
        <taxon>Craniata</taxon>
        <taxon>Vertebrata</taxon>
        <taxon>Euteleostomi</taxon>
        <taxon>Mammalia</taxon>
        <taxon>Eutheria</taxon>
        <taxon>Laurasiatheria</taxon>
        <taxon>Artiodactyla</taxon>
        <taxon>Ruminantia</taxon>
        <taxon>Pecora</taxon>
        <taxon>Bovidae</taxon>
        <taxon>Caprinae</taxon>
        <taxon>Capra</taxon>
    </lineage>
</organism>
<evidence type="ECO:0000256" key="5">
    <source>
        <dbReference type="ARBA" id="ARBA00008295"/>
    </source>
</evidence>
<keyword evidence="9" id="KW-1003">Cell membrane</keyword>
<reference evidence="23" key="2">
    <citation type="submission" date="2025-08" db="UniProtKB">
        <authorList>
            <consortium name="Ensembl"/>
        </authorList>
    </citation>
    <scope>IDENTIFICATION</scope>
</reference>
<keyword evidence="12" id="KW-1000">Mitochondrion outer membrane</keyword>
<evidence type="ECO:0000256" key="11">
    <source>
        <dbReference type="ARBA" id="ARBA00022703"/>
    </source>
</evidence>
<feature type="transmembrane region" description="Helical" evidence="22">
    <location>
        <begin position="366"/>
        <end position="386"/>
    </location>
</feature>
<keyword evidence="17" id="KW-0576">Peroxisome</keyword>
<dbReference type="FunFam" id="1.25.40.10:FF:000147">
    <property type="entry name" value="Mitochondrial fission 1 protein"/>
    <property type="match status" value="1"/>
</dbReference>
<evidence type="ECO:0000256" key="8">
    <source>
        <dbReference type="ARBA" id="ARBA00022427"/>
    </source>
</evidence>
<dbReference type="PRINTS" id="PR01077">
    <property type="entry name" value="CLAUDIN"/>
</dbReference>
<comment type="subunit">
    <text evidence="19">Interacts with DNM1L/DLP1 through the TPR region; may form part of a larger protein complex at the endoplasmic reticulum-mitochondrial interface during mitochondrial fission. Interacts with MARCHF5. Interacts with MIEF1. Interacts with PEX11A, PEX11B and PEX11G.</text>
</comment>
<name>A0A8C2RIW7_CAPHI</name>
<dbReference type="InterPro" id="IPR006187">
    <property type="entry name" value="Claudin"/>
</dbReference>
<dbReference type="FunFam" id="1.20.140.150:FF:000001">
    <property type="entry name" value="Claudin"/>
    <property type="match status" value="1"/>
</dbReference>
<evidence type="ECO:0000256" key="15">
    <source>
        <dbReference type="ARBA" id="ARBA00023128"/>
    </source>
</evidence>
<dbReference type="Gene3D" id="1.20.140.150">
    <property type="match status" value="1"/>
</dbReference>
<dbReference type="PROSITE" id="PS01346">
    <property type="entry name" value="CLAUDIN"/>
    <property type="match status" value="1"/>
</dbReference>
<feature type="transmembrane region" description="Helical" evidence="22">
    <location>
        <begin position="209"/>
        <end position="231"/>
    </location>
</feature>
<keyword evidence="13" id="KW-0965">Cell junction</keyword>
<dbReference type="Pfam" id="PF14852">
    <property type="entry name" value="Fis1_TPR_N"/>
    <property type="match status" value="1"/>
</dbReference>
<dbReference type="Ensembl" id="ENSCHIT00010041505.1">
    <property type="protein sequence ID" value="ENSCHIP00010029456.1"/>
    <property type="gene ID" value="ENSCHIG00010021937.1"/>
</dbReference>
<dbReference type="GO" id="GO:0005778">
    <property type="term" value="C:peroxisomal membrane"/>
    <property type="evidence" value="ECO:0007669"/>
    <property type="project" value="UniProtKB-SubCell"/>
</dbReference>
<dbReference type="GO" id="GO:0005923">
    <property type="term" value="C:bicellular tight junction"/>
    <property type="evidence" value="ECO:0007669"/>
    <property type="project" value="UniProtKB-SubCell"/>
</dbReference>
<dbReference type="GO" id="GO:0005886">
    <property type="term" value="C:plasma membrane"/>
    <property type="evidence" value="ECO:0007669"/>
    <property type="project" value="UniProtKB-SubCell"/>
</dbReference>
<dbReference type="InterPro" id="IPR028061">
    <property type="entry name" value="Fis1_TPR_C"/>
</dbReference>
<dbReference type="InterPro" id="IPR011990">
    <property type="entry name" value="TPR-like_helical_dom_sf"/>
</dbReference>
<dbReference type="GO" id="GO:0007005">
    <property type="term" value="P:mitochondrion organization"/>
    <property type="evidence" value="ECO:0007669"/>
    <property type="project" value="UniProtKB-ARBA"/>
</dbReference>
<evidence type="ECO:0000256" key="16">
    <source>
        <dbReference type="ARBA" id="ARBA00023136"/>
    </source>
</evidence>
<evidence type="ECO:0000256" key="9">
    <source>
        <dbReference type="ARBA" id="ARBA00022475"/>
    </source>
</evidence>
<reference evidence="23" key="1">
    <citation type="submission" date="2019-03" db="EMBL/GenBank/DDBJ databases">
        <title>Genome sequencing and reference-guided assembly of Black Bengal Goat (Capra hircus).</title>
        <authorList>
            <person name="Siddiki A.Z."/>
            <person name="Baten A."/>
            <person name="Billah M."/>
            <person name="Alam M.A.U."/>
            <person name="Shawrob K.S.M."/>
            <person name="Saha S."/>
            <person name="Chowdhury M."/>
            <person name="Rahman A.H."/>
            <person name="Stear M."/>
            <person name="Miah G."/>
            <person name="Das G.B."/>
            <person name="Hossain M.M."/>
            <person name="Kumkum M."/>
            <person name="Islam M.S."/>
            <person name="Mollah A.M."/>
            <person name="Ahsan A."/>
            <person name="Tusar F."/>
            <person name="Khan M.K.I."/>
        </authorList>
    </citation>
    <scope>NUCLEOTIDE SEQUENCE [LARGE SCALE GENOMIC DNA]</scope>
</reference>
<dbReference type="InterPro" id="IPR017974">
    <property type="entry name" value="Claudin_CS"/>
</dbReference>